<dbReference type="PANTHER" id="PTHR43690">
    <property type="entry name" value="NARDILYSIN"/>
    <property type="match status" value="1"/>
</dbReference>
<evidence type="ECO:0000313" key="11">
    <source>
        <dbReference type="EMBL" id="EHJ62546.1"/>
    </source>
</evidence>
<evidence type="ECO:0000256" key="8">
    <source>
        <dbReference type="RuleBase" id="RU004447"/>
    </source>
</evidence>
<evidence type="ECO:0000256" key="4">
    <source>
        <dbReference type="ARBA" id="ARBA00022723"/>
    </source>
</evidence>
<dbReference type="GO" id="GO:0006508">
    <property type="term" value="P:proteolysis"/>
    <property type="evidence" value="ECO:0007669"/>
    <property type="project" value="UniProtKB-KW"/>
</dbReference>
<gene>
    <name evidence="11" type="ORF">NSU_0374</name>
</gene>
<dbReference type="Gene3D" id="3.30.830.10">
    <property type="entry name" value="Metalloenzyme, LuxS/M16 peptidase-like"/>
    <property type="match status" value="4"/>
</dbReference>
<organism evidence="11 12">
    <name type="scientific">Novosphingobium pentaromativorans US6-1</name>
    <dbReference type="NCBI Taxonomy" id="1088721"/>
    <lineage>
        <taxon>Bacteria</taxon>
        <taxon>Pseudomonadati</taxon>
        <taxon>Pseudomonadota</taxon>
        <taxon>Alphaproteobacteria</taxon>
        <taxon>Sphingomonadales</taxon>
        <taxon>Sphingomonadaceae</taxon>
        <taxon>Novosphingobium</taxon>
    </lineage>
</organism>
<keyword evidence="5" id="KW-0378">Hydrolase</keyword>
<dbReference type="InterPro" id="IPR007863">
    <property type="entry name" value="Peptidase_M16_C"/>
</dbReference>
<feature type="domain" description="Peptidase M16 C-terminal" evidence="10">
    <location>
        <begin position="718"/>
        <end position="880"/>
    </location>
</feature>
<dbReference type="eggNOG" id="COG0612">
    <property type="taxonomic scope" value="Bacteria"/>
</dbReference>
<evidence type="ECO:0000313" key="12">
    <source>
        <dbReference type="Proteomes" id="UP000004030"/>
    </source>
</evidence>
<dbReference type="Pfam" id="PF00675">
    <property type="entry name" value="Peptidase_M16"/>
    <property type="match status" value="1"/>
</dbReference>
<dbReference type="PANTHER" id="PTHR43690:SF17">
    <property type="entry name" value="PROTEIN YHJJ"/>
    <property type="match status" value="1"/>
</dbReference>
<evidence type="ECO:0000256" key="7">
    <source>
        <dbReference type="ARBA" id="ARBA00023049"/>
    </source>
</evidence>
<feature type="domain" description="Peptidase M16 N-terminal" evidence="9">
    <location>
        <begin position="65"/>
        <end position="188"/>
    </location>
</feature>
<comment type="caution">
    <text evidence="11">The sequence shown here is derived from an EMBL/GenBank/DDBJ whole genome shotgun (WGS) entry which is preliminary data.</text>
</comment>
<dbReference type="InterPro" id="IPR050626">
    <property type="entry name" value="Peptidase_M16"/>
</dbReference>
<dbReference type="AlphaFoldDB" id="G6E7Q3"/>
<keyword evidence="6" id="KW-0862">Zinc</keyword>
<evidence type="ECO:0000256" key="3">
    <source>
        <dbReference type="ARBA" id="ARBA00022670"/>
    </source>
</evidence>
<protein>
    <submittedName>
        <fullName evidence="11">Zinc protease</fullName>
    </submittedName>
</protein>
<evidence type="ECO:0000259" key="9">
    <source>
        <dbReference type="Pfam" id="PF00675"/>
    </source>
</evidence>
<sequence>MRAAGAGLGAMRGLLIALLLLLPAPLAARENTPPRDDTSWAFEASDIPLDPDYRFGRLANGMRYVVRHNATPAGTGVVRMLVEAGSLDESYSEQGYAHFVEHMAFNGSKRVPEGEMIPLLERDGLAFGADTNASTSFDRTIYKLDLPRSDSTLLDTALMLMRQTASELTISQGAVERERGVVLSEMRDRNTFGFRNAVDGLKFFYPGSLYANRLPIGTTQSLNAATSQSLRAFYHREYVPAHVTVVVVGDFDIDEMVAGIQRHFGDWQAEPSEPQPDAGPIRAKDKSRTEIYVDPALSERITALRNGPWLYEPDSVKQRQENLLRSIGYDIVNRRLQRLSRQASPPFRGAGFGTGDVFETARSTRLIVDTVDGKWREGLQAAVAEYRRALAYGFAASEVAEQVASIRNTLVDALGSADTRSNPALAESALALVTDRTVPSTPETVLQRFEAFAPQITPEAVLAALEREAIPLRKPLLRFEGRIGPEGGGEALRESWKQAMKAPVERSEITALSDFGYTDFGAPGEVVSDRIGPELGIREIRFANGVMLNLKRTDIERDKVRVSISIDGGDKLDTRSDPLATEMVSYLDEGGLGKHSRDDLDTIFAGRTVGFGLTSADASFDGRYQTTPRDLELQLDLIAALITDPGYRPEGAVQYRQQVNNYFAQLRATPASALSADLGAILSDKDPRFSLQPVDAYRHRTFDELKRDIGDRLAHGAIELGIVGDIEEDKAIALVAQTLGALPPREAAFRDYANQPPRTFTPDREPRVLRHTGASDQALLRLTFPTRDDSDPQQTLELELLERIMRIELTDELREALGKTYSPSASSNLSREWKGYGTFSINASVDVADVAATRKAIHKVLSALRMAPVHDDILTRARQPLYEAFQNALKSNTGWLSLVDRAQSESDRIDRFVKARERLMALTAADVEATAKRYLQPDAGVEVLVLPEGVDPPKP</sequence>
<dbReference type="PROSITE" id="PS00143">
    <property type="entry name" value="INSULINASE"/>
    <property type="match status" value="1"/>
</dbReference>
<dbReference type="InterPro" id="IPR001431">
    <property type="entry name" value="Pept_M16_Zn_BS"/>
</dbReference>
<dbReference type="Pfam" id="PF05193">
    <property type="entry name" value="Peptidase_M16_C"/>
    <property type="match status" value="2"/>
</dbReference>
<dbReference type="InterPro" id="IPR011249">
    <property type="entry name" value="Metalloenz_LuxS/M16"/>
</dbReference>
<evidence type="ECO:0000259" key="10">
    <source>
        <dbReference type="Pfam" id="PF05193"/>
    </source>
</evidence>
<evidence type="ECO:0000256" key="2">
    <source>
        <dbReference type="ARBA" id="ARBA00007261"/>
    </source>
</evidence>
<dbReference type="EMBL" id="AGFM01000007">
    <property type="protein sequence ID" value="EHJ62546.1"/>
    <property type="molecule type" value="Genomic_DNA"/>
</dbReference>
<dbReference type="GO" id="GO:0004222">
    <property type="term" value="F:metalloendopeptidase activity"/>
    <property type="evidence" value="ECO:0007669"/>
    <property type="project" value="InterPro"/>
</dbReference>
<keyword evidence="4" id="KW-0479">Metal-binding</keyword>
<proteinExistence type="inferred from homology"/>
<dbReference type="InterPro" id="IPR011765">
    <property type="entry name" value="Pept_M16_N"/>
</dbReference>
<evidence type="ECO:0000256" key="6">
    <source>
        <dbReference type="ARBA" id="ARBA00022833"/>
    </source>
</evidence>
<comment type="similarity">
    <text evidence="2 8">Belongs to the peptidase M16 family.</text>
</comment>
<dbReference type="PATRIC" id="fig|1088721.3.peg.369"/>
<comment type="cofactor">
    <cofactor evidence="1">
        <name>Zn(2+)</name>
        <dbReference type="ChEBI" id="CHEBI:29105"/>
    </cofactor>
</comment>
<evidence type="ECO:0000256" key="5">
    <source>
        <dbReference type="ARBA" id="ARBA00022801"/>
    </source>
</evidence>
<feature type="domain" description="Peptidase M16 C-terminal" evidence="10">
    <location>
        <begin position="226"/>
        <end position="302"/>
    </location>
</feature>
<keyword evidence="12" id="KW-1185">Reference proteome</keyword>
<evidence type="ECO:0000256" key="1">
    <source>
        <dbReference type="ARBA" id="ARBA00001947"/>
    </source>
</evidence>
<keyword evidence="3 11" id="KW-0645">Protease</keyword>
<keyword evidence="7" id="KW-0482">Metalloprotease</keyword>
<dbReference type="SUPFAM" id="SSF63411">
    <property type="entry name" value="LuxS/MPP-like metallohydrolase"/>
    <property type="match status" value="3"/>
</dbReference>
<dbReference type="Proteomes" id="UP000004030">
    <property type="component" value="Unassembled WGS sequence"/>
</dbReference>
<reference evidence="11 12" key="1">
    <citation type="journal article" date="2012" name="J. Bacteriol.">
        <title>Genome sequence of benzo(a)pyrene-degrading bacterium Novosphingobium pentaromativorans US6-1.</title>
        <authorList>
            <person name="Luo Y.R."/>
            <person name="Kang S.G."/>
            <person name="Kim S.J."/>
            <person name="Kim M.R."/>
            <person name="Li N."/>
            <person name="Lee J.H."/>
            <person name="Kwon K.K."/>
        </authorList>
    </citation>
    <scope>NUCLEOTIDE SEQUENCE [LARGE SCALE GENOMIC DNA]</scope>
    <source>
        <strain evidence="11 12">US6-1</strain>
    </source>
</reference>
<accession>G6E7Q3</accession>
<dbReference type="STRING" id="1088721.JI59_18215"/>
<name>G6E7Q3_9SPHN</name>
<dbReference type="GO" id="GO:0046872">
    <property type="term" value="F:metal ion binding"/>
    <property type="evidence" value="ECO:0007669"/>
    <property type="project" value="UniProtKB-KW"/>
</dbReference>